<protein>
    <submittedName>
        <fullName evidence="2">Uncharacterized protein</fullName>
    </submittedName>
</protein>
<proteinExistence type="predicted"/>
<comment type="caution">
    <text evidence="2">The sequence shown here is derived from an EMBL/GenBank/DDBJ whole genome shotgun (WGS) entry which is preliminary data.</text>
</comment>
<gene>
    <name evidence="2" type="ORF">EVAR_20847_1</name>
</gene>
<accession>A0A4C1UDH0</accession>
<reference evidence="2 3" key="1">
    <citation type="journal article" date="2019" name="Commun. Biol.">
        <title>The bagworm genome reveals a unique fibroin gene that provides high tensile strength.</title>
        <authorList>
            <person name="Kono N."/>
            <person name="Nakamura H."/>
            <person name="Ohtoshi R."/>
            <person name="Tomita M."/>
            <person name="Numata K."/>
            <person name="Arakawa K."/>
        </authorList>
    </citation>
    <scope>NUCLEOTIDE SEQUENCE [LARGE SCALE GENOMIC DNA]</scope>
</reference>
<dbReference type="EMBL" id="BGZK01000162">
    <property type="protein sequence ID" value="GBP24523.1"/>
    <property type="molecule type" value="Genomic_DNA"/>
</dbReference>
<dbReference type="AlphaFoldDB" id="A0A4C1UDH0"/>
<feature type="region of interest" description="Disordered" evidence="1">
    <location>
        <begin position="196"/>
        <end position="224"/>
    </location>
</feature>
<evidence type="ECO:0000313" key="3">
    <source>
        <dbReference type="Proteomes" id="UP000299102"/>
    </source>
</evidence>
<keyword evidence="3" id="KW-1185">Reference proteome</keyword>
<evidence type="ECO:0000256" key="1">
    <source>
        <dbReference type="SAM" id="MobiDB-lite"/>
    </source>
</evidence>
<dbReference type="Proteomes" id="UP000299102">
    <property type="component" value="Unassembled WGS sequence"/>
</dbReference>
<sequence length="224" mass="24714">MLKHIADIKYNSSTTRNSSCNKRSCNVRASSSIPRHIKVVTVVICQSSKLDLYRRARLPAGGPPAICSYTRPPLDKCRRPLERIGNNVSVAGILRDKSRMSLTNVTHDRSFFKTFLRVIGESSLKIGKEGRRTLIDVARGRRAGPGVRAGAGGETRETKAHKQFVSNSRPTGRGRAAYIDRAGAGARLDRAYLTHVPPRAPSHPAQLRRRRSRRITAASNPGRV</sequence>
<feature type="region of interest" description="Disordered" evidence="1">
    <location>
        <begin position="143"/>
        <end position="173"/>
    </location>
</feature>
<evidence type="ECO:0000313" key="2">
    <source>
        <dbReference type="EMBL" id="GBP24523.1"/>
    </source>
</evidence>
<name>A0A4C1UDH0_EUMVA</name>
<organism evidence="2 3">
    <name type="scientific">Eumeta variegata</name>
    <name type="common">Bagworm moth</name>
    <name type="synonym">Eumeta japonica</name>
    <dbReference type="NCBI Taxonomy" id="151549"/>
    <lineage>
        <taxon>Eukaryota</taxon>
        <taxon>Metazoa</taxon>
        <taxon>Ecdysozoa</taxon>
        <taxon>Arthropoda</taxon>
        <taxon>Hexapoda</taxon>
        <taxon>Insecta</taxon>
        <taxon>Pterygota</taxon>
        <taxon>Neoptera</taxon>
        <taxon>Endopterygota</taxon>
        <taxon>Lepidoptera</taxon>
        <taxon>Glossata</taxon>
        <taxon>Ditrysia</taxon>
        <taxon>Tineoidea</taxon>
        <taxon>Psychidae</taxon>
        <taxon>Oiketicinae</taxon>
        <taxon>Eumeta</taxon>
    </lineage>
</organism>